<dbReference type="SMART" id="SM01241">
    <property type="entry name" value="Integrin_b_cyt"/>
    <property type="match status" value="1"/>
</dbReference>
<feature type="disulfide bond" evidence="17">
    <location>
        <begin position="535"/>
        <end position="551"/>
    </location>
</feature>
<gene>
    <name evidence="26" type="ORF">SNE40_022606</name>
</gene>
<dbReference type="FunFam" id="2.10.25.10:FF:000036">
    <property type="entry name" value="Integrin beta"/>
    <property type="match status" value="1"/>
</dbReference>
<keyword evidence="13 18" id="KW-0401">Integrin</keyword>
<dbReference type="Gene3D" id="4.10.1240.30">
    <property type="match status" value="1"/>
</dbReference>
<dbReference type="PANTHER" id="PTHR10082">
    <property type="entry name" value="INTEGRIN BETA SUBUNIT"/>
    <property type="match status" value="1"/>
</dbReference>
<evidence type="ECO:0000256" key="14">
    <source>
        <dbReference type="ARBA" id="ARBA00023136"/>
    </source>
</evidence>
<evidence type="ECO:0000256" key="8">
    <source>
        <dbReference type="ARBA" id="ARBA00022737"/>
    </source>
</evidence>
<dbReference type="InterPro" id="IPR032695">
    <property type="entry name" value="Integrin_dom_sf"/>
</dbReference>
<dbReference type="GO" id="GO:0098609">
    <property type="term" value="P:cell-cell adhesion"/>
    <property type="evidence" value="ECO:0007669"/>
    <property type="project" value="TreeGrafter"/>
</dbReference>
<dbReference type="InterPro" id="IPR014836">
    <property type="entry name" value="Integrin_bsu_cyt_dom"/>
</dbReference>
<feature type="domain" description="Integrin beta subunit cytoplasmic" evidence="24">
    <location>
        <begin position="749"/>
        <end position="795"/>
    </location>
</feature>
<dbReference type="Gene3D" id="3.40.50.410">
    <property type="entry name" value="von Willebrand factor, type A domain"/>
    <property type="match status" value="1"/>
</dbReference>
<feature type="disulfide bond" evidence="17">
    <location>
        <begin position="667"/>
        <end position="697"/>
    </location>
</feature>
<dbReference type="GO" id="GO:0016477">
    <property type="term" value="P:cell migration"/>
    <property type="evidence" value="ECO:0007669"/>
    <property type="project" value="TreeGrafter"/>
</dbReference>
<dbReference type="SMART" id="SM00187">
    <property type="entry name" value="INB"/>
    <property type="match status" value="1"/>
</dbReference>
<feature type="disulfide bond" evidence="17">
    <location>
        <begin position="615"/>
        <end position="663"/>
    </location>
</feature>
<dbReference type="Pfam" id="PF08725">
    <property type="entry name" value="Integrin_b_cyt"/>
    <property type="match status" value="1"/>
</dbReference>
<evidence type="ECO:0000256" key="15">
    <source>
        <dbReference type="ARBA" id="ARBA00023157"/>
    </source>
</evidence>
<feature type="disulfide bond" evidence="17">
    <location>
        <begin position="634"/>
        <end position="637"/>
    </location>
</feature>
<feature type="disulfide bond" evidence="17">
    <location>
        <begin position="530"/>
        <end position="566"/>
    </location>
</feature>
<dbReference type="InterPro" id="IPR040622">
    <property type="entry name" value="EGF_integrin_1"/>
</dbReference>
<feature type="disulfide bond" evidence="17">
    <location>
        <begin position="553"/>
        <end position="558"/>
    </location>
</feature>
<dbReference type="AlphaFoldDB" id="A0AAN8FWQ3"/>
<dbReference type="InterPro" id="IPR016201">
    <property type="entry name" value="PSI"/>
</dbReference>
<feature type="signal peptide" evidence="21">
    <location>
        <begin position="1"/>
        <end position="19"/>
    </location>
</feature>
<dbReference type="PRINTS" id="PR01186">
    <property type="entry name" value="INTEGRINB"/>
</dbReference>
<proteinExistence type="inferred from homology"/>
<evidence type="ECO:0000259" key="22">
    <source>
        <dbReference type="SMART" id="SM00187"/>
    </source>
</evidence>
<evidence type="ECO:0000256" key="2">
    <source>
        <dbReference type="ARBA" id="ARBA00007449"/>
    </source>
</evidence>
<feature type="disulfide bond" evidence="17">
    <location>
        <begin position="498"/>
        <end position="512"/>
    </location>
</feature>
<keyword evidence="27" id="KW-1185">Reference proteome</keyword>
<feature type="disulfide bond" evidence="17">
    <location>
        <begin position="48"/>
        <end position="60"/>
    </location>
</feature>
<keyword evidence="8" id="KW-0677">Repeat</keyword>
<evidence type="ECO:0000256" key="4">
    <source>
        <dbReference type="ARBA" id="ARBA00022536"/>
    </source>
</evidence>
<keyword evidence="7 21" id="KW-0732">Signal</keyword>
<feature type="transmembrane region" description="Helical" evidence="20">
    <location>
        <begin position="726"/>
        <end position="751"/>
    </location>
</feature>
<evidence type="ECO:0000256" key="19">
    <source>
        <dbReference type="SAM" id="MobiDB-lite"/>
    </source>
</evidence>
<dbReference type="SUPFAM" id="SSF69179">
    <property type="entry name" value="Integrin domains"/>
    <property type="match status" value="1"/>
</dbReference>
<evidence type="ECO:0000256" key="6">
    <source>
        <dbReference type="ARBA" id="ARBA00022723"/>
    </source>
</evidence>
<dbReference type="Gene3D" id="1.20.5.630">
    <property type="entry name" value="Integrin beta subunit, cytoplasmic domain"/>
    <property type="match status" value="1"/>
</dbReference>
<dbReference type="InterPro" id="IPR015812">
    <property type="entry name" value="Integrin_bsu"/>
</dbReference>
<evidence type="ECO:0000259" key="25">
    <source>
        <dbReference type="SMART" id="SM01242"/>
    </source>
</evidence>
<evidence type="ECO:0000256" key="12">
    <source>
        <dbReference type="ARBA" id="ARBA00022989"/>
    </source>
</evidence>
<protein>
    <recommendedName>
        <fullName evidence="18">Integrin beta</fullName>
    </recommendedName>
</protein>
<comment type="caution">
    <text evidence="26">The sequence shown here is derived from an EMBL/GenBank/DDBJ whole genome shotgun (WGS) entry which is preliminary data.</text>
</comment>
<evidence type="ECO:0000256" key="21">
    <source>
        <dbReference type="SAM" id="SignalP"/>
    </source>
</evidence>
<keyword evidence="3" id="KW-1003">Cell membrane</keyword>
<dbReference type="InterPro" id="IPR002369">
    <property type="entry name" value="Integrin_bsu_VWA"/>
</dbReference>
<dbReference type="InterPro" id="IPR057243">
    <property type="entry name" value="Integrin_I-EGF_CS"/>
</dbReference>
<keyword evidence="10" id="KW-0460">Magnesium</keyword>
<evidence type="ECO:0000256" key="18">
    <source>
        <dbReference type="RuleBase" id="RU000633"/>
    </source>
</evidence>
<sequence length="799" mass="88605">MKELVRLCLLLVLVHRSEEQIARLLSNPCANVKTCGECIQTASVCAWCPDENFPRHSSRCELYDHFEATGSCPIDKIVHPQYKLELVKNDGVVDGDKGKQPVQVQPQEINLKVRPNQPVDLKLIFKQAANYPVDIYFLLDMSYSMIRERDAQARLISLAEDMSASMSKITKNFRLGFGNFVDKAAMPFIPWTDEMLTNRCPLKQGCRYPFDFRNLQKLTENPETFKTNMQKALDVMSQSLDDPEGGMDGIMQVLSCEDAIGWSDRSRRIVVYSSNSLFHLAGDGILGGAVVPNDGMCHLNGSGILVGFDLKMDYPSVSQIAAKVRETSTNVIFAVMENVYNLHEKLATKLEGATIGKLVGGSANIIGLVQKNYDTLRSRIEFLPKNSENITIDFKSKCKGSALVVTNKCEGLEIGDQVEFDVTLNVNNCAGKRKRSVQISAVGLSEQLTVNLDVICDCECEKPGQEEKNSPKCFNGNGTFECGQCTCNKGRYGKECECDETELSSTQSLINCKSNVNSSIVCSQHGDCVCGECQCYPIRANSARIYSGRYCECNDYNCYYSFGQICGGTTRGVCKCGQCQCLPGYTGEDCGCSTKNDTCIALNGEICNGQGECVCGRCQCSKEGDYRGPTCEDCPGCPTQCSIYKGCAMCKVFGDEGYNSSYCRDNCKFVTAVNSLPERGSDPDITHCTHRSAATDCIRKYTYQYNDIDPVIKVQRLEECPKEFPVLPVALGIVGAILLFGIIALIIFWCLKRRSEAKEFAQFKKDQERARWQSDENPIYKDPTTHIQNPTYSGGKKNE</sequence>
<evidence type="ECO:0000256" key="10">
    <source>
        <dbReference type="ARBA" id="ARBA00022842"/>
    </source>
</evidence>
<name>A0AAN8FWQ3_PATCE</name>
<dbReference type="SUPFAM" id="SSF57196">
    <property type="entry name" value="EGF/Laminin"/>
    <property type="match status" value="2"/>
</dbReference>
<dbReference type="FunFam" id="2.10.25.10:FF:000075">
    <property type="entry name" value="Integrin beta"/>
    <property type="match status" value="1"/>
</dbReference>
<dbReference type="GO" id="GO:0008305">
    <property type="term" value="C:integrin complex"/>
    <property type="evidence" value="ECO:0007669"/>
    <property type="project" value="TreeGrafter"/>
</dbReference>
<comment type="similarity">
    <text evidence="2 18">Belongs to the integrin beta chain family.</text>
</comment>
<keyword evidence="15 17" id="KW-1015">Disulfide bond</keyword>
<keyword evidence="4" id="KW-0245">EGF-like domain</keyword>
<dbReference type="InterPro" id="IPR012896">
    <property type="entry name" value="Integrin_bsu_tail"/>
</dbReference>
<keyword evidence="9" id="KW-0106">Calcium</keyword>
<evidence type="ECO:0000256" key="5">
    <source>
        <dbReference type="ARBA" id="ARBA00022692"/>
    </source>
</evidence>
<dbReference type="Gene3D" id="3.30.1680.10">
    <property type="entry name" value="ligand-binding face of the semaphorins, domain 2"/>
    <property type="match status" value="1"/>
</dbReference>
<feature type="disulfide bond" evidence="17">
    <location>
        <begin position="256"/>
        <end position="297"/>
    </location>
</feature>
<keyword evidence="14 20" id="KW-0472">Membrane</keyword>
<dbReference type="GO" id="GO:0005178">
    <property type="term" value="F:integrin binding"/>
    <property type="evidence" value="ECO:0007669"/>
    <property type="project" value="TreeGrafter"/>
</dbReference>
<dbReference type="Gene3D" id="1.20.5.100">
    <property type="entry name" value="Cytochrome c1, transmembrane anchor, C-terminal"/>
    <property type="match status" value="1"/>
</dbReference>
<dbReference type="PROSITE" id="PS00243">
    <property type="entry name" value="I_EGF_1"/>
    <property type="match status" value="1"/>
</dbReference>
<evidence type="ECO:0000256" key="17">
    <source>
        <dbReference type="PIRSR" id="PIRSR002512-1"/>
    </source>
</evidence>
<accession>A0AAN8FWQ3</accession>
<evidence type="ECO:0000256" key="13">
    <source>
        <dbReference type="ARBA" id="ARBA00023037"/>
    </source>
</evidence>
<feature type="disulfide bond" evidence="17">
    <location>
        <begin position="620"/>
        <end position="631"/>
    </location>
</feature>
<dbReference type="GO" id="GO:0046872">
    <property type="term" value="F:metal ion binding"/>
    <property type="evidence" value="ECO:0007669"/>
    <property type="project" value="UniProtKB-KW"/>
</dbReference>
<dbReference type="SUPFAM" id="SSF103575">
    <property type="entry name" value="Plexin repeat"/>
    <property type="match status" value="1"/>
</dbReference>
<dbReference type="GO" id="GO:0033627">
    <property type="term" value="P:cell adhesion mediated by integrin"/>
    <property type="evidence" value="ECO:0007669"/>
    <property type="project" value="TreeGrafter"/>
</dbReference>
<keyword evidence="5 18" id="KW-0812">Transmembrane</keyword>
<evidence type="ECO:0000256" key="3">
    <source>
        <dbReference type="ARBA" id="ARBA00022475"/>
    </source>
</evidence>
<feature type="chain" id="PRO_5042845460" description="Integrin beta" evidence="21">
    <location>
        <begin position="20"/>
        <end position="799"/>
    </location>
</feature>
<keyword evidence="12 20" id="KW-1133">Transmembrane helix</keyword>
<dbReference type="Pfam" id="PF07965">
    <property type="entry name" value="Integrin_B_tail"/>
    <property type="match status" value="1"/>
</dbReference>
<dbReference type="InterPro" id="IPR057073">
    <property type="entry name" value="EGF_integrin_2"/>
</dbReference>
<feature type="disulfide bond" evidence="17">
    <location>
        <begin position="592"/>
        <end position="599"/>
    </location>
</feature>
<feature type="disulfide bond" evidence="17">
    <location>
        <begin position="35"/>
        <end position="45"/>
    </location>
</feature>
<dbReference type="Proteomes" id="UP001347796">
    <property type="component" value="Unassembled WGS sequence"/>
</dbReference>
<feature type="disulfide bond" evidence="17">
    <location>
        <begin position="398"/>
        <end position="409"/>
    </location>
</feature>
<dbReference type="InterPro" id="IPR036349">
    <property type="entry name" value="Integrin_bsu_tail_dom_sf"/>
</dbReference>
<keyword evidence="6" id="KW-0479">Metal-binding</keyword>
<evidence type="ECO:0000259" key="24">
    <source>
        <dbReference type="SMART" id="SM01241"/>
    </source>
</evidence>
<dbReference type="PANTHER" id="PTHR10082:SF60">
    <property type="entry name" value="INTEGRIN BETA-PS"/>
    <property type="match status" value="1"/>
</dbReference>
<dbReference type="SUPFAM" id="SSF53300">
    <property type="entry name" value="vWA-like"/>
    <property type="match status" value="1"/>
</dbReference>
<feature type="disulfide bond" evidence="17">
    <location>
        <begin position="487"/>
        <end position="496"/>
    </location>
</feature>
<evidence type="ECO:0000313" key="26">
    <source>
        <dbReference type="EMBL" id="KAK6165742.1"/>
    </source>
</evidence>
<dbReference type="GO" id="GO:0005925">
    <property type="term" value="C:focal adhesion"/>
    <property type="evidence" value="ECO:0007669"/>
    <property type="project" value="TreeGrafter"/>
</dbReference>
<evidence type="ECO:0000256" key="11">
    <source>
        <dbReference type="ARBA" id="ARBA00022889"/>
    </source>
</evidence>
<evidence type="ECO:0000313" key="27">
    <source>
        <dbReference type="Proteomes" id="UP001347796"/>
    </source>
</evidence>
<dbReference type="PIRSF" id="PIRSF002512">
    <property type="entry name" value="Integrin_B"/>
    <property type="match status" value="1"/>
</dbReference>
<organism evidence="26 27">
    <name type="scientific">Patella caerulea</name>
    <name type="common">Rayed Mediterranean limpet</name>
    <dbReference type="NCBI Taxonomy" id="87958"/>
    <lineage>
        <taxon>Eukaryota</taxon>
        <taxon>Metazoa</taxon>
        <taxon>Spiralia</taxon>
        <taxon>Lophotrochozoa</taxon>
        <taxon>Mollusca</taxon>
        <taxon>Gastropoda</taxon>
        <taxon>Patellogastropoda</taxon>
        <taxon>Patelloidea</taxon>
        <taxon>Patellidae</taxon>
        <taxon>Patella</taxon>
    </lineage>
</organism>
<dbReference type="GO" id="GO:0007229">
    <property type="term" value="P:integrin-mediated signaling pathway"/>
    <property type="evidence" value="ECO:0007669"/>
    <property type="project" value="UniProtKB-KW"/>
</dbReference>
<feature type="disulfide bond" evidence="17">
    <location>
        <begin position="456"/>
        <end position="460"/>
    </location>
</feature>
<feature type="disulfide bond" evidence="17">
    <location>
        <begin position="38"/>
        <end position="72"/>
    </location>
</feature>
<dbReference type="SMART" id="SM01242">
    <property type="entry name" value="Integrin_B_tail"/>
    <property type="match status" value="1"/>
</dbReference>
<feature type="disulfide bond" evidence="17">
    <location>
        <begin position="641"/>
        <end position="650"/>
    </location>
</feature>
<evidence type="ECO:0000256" key="9">
    <source>
        <dbReference type="ARBA" id="ARBA00022837"/>
    </source>
</evidence>
<feature type="domain" description="Integrin beta subunit tail" evidence="25">
    <location>
        <begin position="641"/>
        <end position="725"/>
    </location>
</feature>
<dbReference type="Gene3D" id="2.10.25.10">
    <property type="entry name" value="Laminin"/>
    <property type="match status" value="3"/>
</dbReference>
<dbReference type="SUPFAM" id="SSF69687">
    <property type="entry name" value="Integrin beta tail domain"/>
    <property type="match status" value="1"/>
</dbReference>
<feature type="disulfide bond" evidence="17">
    <location>
        <begin position="576"/>
        <end position="607"/>
    </location>
</feature>
<feature type="domain" description="PSI" evidence="23">
    <location>
        <begin position="28"/>
        <end position="73"/>
    </location>
</feature>
<feature type="disulfide bond" evidence="17">
    <location>
        <begin position="581"/>
        <end position="590"/>
    </location>
</feature>
<feature type="disulfide bond" evidence="17">
    <location>
        <begin position="613"/>
        <end position="618"/>
    </location>
</feature>
<dbReference type="Pfam" id="PF17205">
    <property type="entry name" value="PSI_integrin"/>
    <property type="match status" value="1"/>
</dbReference>
<dbReference type="GO" id="GO:0007160">
    <property type="term" value="P:cell-matrix adhesion"/>
    <property type="evidence" value="ECO:0007669"/>
    <property type="project" value="TreeGrafter"/>
</dbReference>
<feature type="disulfide bond" evidence="17">
    <location>
        <begin position="482"/>
        <end position="522"/>
    </location>
</feature>
<dbReference type="Pfam" id="PF18372">
    <property type="entry name" value="I-EGF_1"/>
    <property type="match status" value="1"/>
</dbReference>
<feature type="domain" description="Integrin beta subunit VWA" evidence="22">
    <location>
        <begin position="34"/>
        <end position="458"/>
    </location>
</feature>
<feature type="disulfide bond" evidence="17">
    <location>
        <begin position="528"/>
        <end position="533"/>
    </location>
</feature>
<dbReference type="Pfam" id="PF00362">
    <property type="entry name" value="Integrin_beta"/>
    <property type="match status" value="1"/>
</dbReference>
<evidence type="ECO:0000256" key="1">
    <source>
        <dbReference type="ARBA" id="ARBA00004251"/>
    </source>
</evidence>
<keyword evidence="16" id="KW-0325">Glycoprotein</keyword>
<dbReference type="SMART" id="SM00423">
    <property type="entry name" value="PSI"/>
    <property type="match status" value="1"/>
</dbReference>
<dbReference type="Pfam" id="PF23105">
    <property type="entry name" value="EGF_integrin"/>
    <property type="match status" value="1"/>
</dbReference>
<feature type="region of interest" description="Disordered" evidence="19">
    <location>
        <begin position="767"/>
        <end position="799"/>
    </location>
</feature>
<dbReference type="InterPro" id="IPR036465">
    <property type="entry name" value="vWFA_dom_sf"/>
</dbReference>
<feature type="disulfide bond" evidence="17">
    <location>
        <begin position="473"/>
        <end position="485"/>
    </location>
</feature>
<feature type="disulfide bond" evidence="17">
    <location>
        <begin position="574"/>
        <end position="579"/>
    </location>
</feature>
<feature type="disulfide bond" evidence="17">
    <location>
        <begin position="647"/>
        <end position="720"/>
    </location>
</feature>
<comment type="subcellular location">
    <subcellularLocation>
        <location evidence="1 18">Cell membrane</location>
        <topology evidence="1 18">Single-pass type I membrane protein</topology>
    </subcellularLocation>
</comment>
<dbReference type="PROSITE" id="PS52047">
    <property type="entry name" value="I_EGF_2"/>
    <property type="match status" value="2"/>
</dbReference>
<dbReference type="EMBL" id="JAZGQO010000021">
    <property type="protein sequence ID" value="KAK6165742.1"/>
    <property type="molecule type" value="Genomic_DNA"/>
</dbReference>
<reference evidence="26 27" key="1">
    <citation type="submission" date="2024-01" db="EMBL/GenBank/DDBJ databases">
        <title>The genome of the rayed Mediterranean limpet Patella caerulea (Linnaeus, 1758).</title>
        <authorList>
            <person name="Anh-Thu Weber A."/>
            <person name="Halstead-Nussloch G."/>
        </authorList>
    </citation>
    <scope>NUCLEOTIDE SEQUENCE [LARGE SCALE GENOMIC DNA]</scope>
    <source>
        <strain evidence="26">AATW-2023a</strain>
        <tissue evidence="26">Whole specimen</tissue>
    </source>
</reference>
<evidence type="ECO:0000256" key="7">
    <source>
        <dbReference type="ARBA" id="ARBA00022729"/>
    </source>
</evidence>
<evidence type="ECO:0000256" key="20">
    <source>
        <dbReference type="SAM" id="Phobius"/>
    </source>
</evidence>
<dbReference type="GO" id="GO:0009986">
    <property type="term" value="C:cell surface"/>
    <property type="evidence" value="ECO:0007669"/>
    <property type="project" value="TreeGrafter"/>
</dbReference>
<feature type="disulfide bond" evidence="17">
    <location>
        <begin position="200"/>
        <end position="206"/>
    </location>
</feature>
<keyword evidence="11 18" id="KW-0130">Cell adhesion</keyword>
<dbReference type="InterPro" id="IPR033760">
    <property type="entry name" value="Integrin_beta_N"/>
</dbReference>
<evidence type="ECO:0000256" key="16">
    <source>
        <dbReference type="ARBA" id="ARBA00023180"/>
    </source>
</evidence>
<dbReference type="Gene3D" id="2.60.40.1510">
    <property type="entry name" value="ntegrin, alpha v. Chain A, domain 3"/>
    <property type="match status" value="1"/>
</dbReference>
<evidence type="ECO:0000259" key="23">
    <source>
        <dbReference type="SMART" id="SM00423"/>
    </source>
</evidence>